<dbReference type="InterPro" id="IPR029016">
    <property type="entry name" value="GAF-like_dom_sf"/>
</dbReference>
<dbReference type="NCBIfam" id="TIGR00254">
    <property type="entry name" value="GGDEF"/>
    <property type="match status" value="1"/>
</dbReference>
<dbReference type="InterPro" id="IPR035919">
    <property type="entry name" value="EAL_sf"/>
</dbReference>
<dbReference type="SUPFAM" id="SSF141868">
    <property type="entry name" value="EAL domain-like"/>
    <property type="match status" value="1"/>
</dbReference>
<dbReference type="SMART" id="SM00052">
    <property type="entry name" value="EAL"/>
    <property type="match status" value="1"/>
</dbReference>
<keyword evidence="2" id="KW-1133">Transmembrane helix</keyword>
<feature type="domain" description="GGDEF" evidence="4">
    <location>
        <begin position="385"/>
        <end position="518"/>
    </location>
</feature>
<name>A0A346XYB6_9ACTN</name>
<evidence type="ECO:0000313" key="5">
    <source>
        <dbReference type="EMBL" id="AXV07213.1"/>
    </source>
</evidence>
<dbReference type="PANTHER" id="PTHR33121:SF19">
    <property type="entry name" value="CYCLIC DI-GMP PHOSPHODIESTERASE PA2567"/>
    <property type="match status" value="1"/>
</dbReference>
<dbReference type="SUPFAM" id="SSF55781">
    <property type="entry name" value="GAF domain-like"/>
    <property type="match status" value="1"/>
</dbReference>
<protein>
    <submittedName>
        <fullName evidence="5">Diguanylate cyclase/phosphodiesterase (GGDEF &amp; EAL domains) with PAS/PAC sensor(S)</fullName>
    </submittedName>
</protein>
<evidence type="ECO:0000256" key="2">
    <source>
        <dbReference type="SAM" id="Phobius"/>
    </source>
</evidence>
<dbReference type="AlphaFoldDB" id="A0A346XYB6"/>
<dbReference type="InterPro" id="IPR050706">
    <property type="entry name" value="Cyclic-di-GMP_PDE-like"/>
</dbReference>
<dbReference type="KEGG" id="euz:DVS28_a2532"/>
<dbReference type="SMART" id="SM00267">
    <property type="entry name" value="GGDEF"/>
    <property type="match status" value="1"/>
</dbReference>
<feature type="domain" description="EAL" evidence="3">
    <location>
        <begin position="527"/>
        <end position="780"/>
    </location>
</feature>
<dbReference type="Gene3D" id="3.20.20.450">
    <property type="entry name" value="EAL domain"/>
    <property type="match status" value="1"/>
</dbReference>
<dbReference type="PROSITE" id="PS50887">
    <property type="entry name" value="GGDEF"/>
    <property type="match status" value="1"/>
</dbReference>
<accession>A0A346XYB6</accession>
<feature type="transmembrane region" description="Helical" evidence="2">
    <location>
        <begin position="106"/>
        <end position="128"/>
    </location>
</feature>
<dbReference type="CDD" id="cd01949">
    <property type="entry name" value="GGDEF"/>
    <property type="match status" value="1"/>
</dbReference>
<dbReference type="Pfam" id="PF00563">
    <property type="entry name" value="EAL"/>
    <property type="match status" value="1"/>
</dbReference>
<dbReference type="EMBL" id="CP031165">
    <property type="protein sequence ID" value="AXV07213.1"/>
    <property type="molecule type" value="Genomic_DNA"/>
</dbReference>
<evidence type="ECO:0000256" key="1">
    <source>
        <dbReference type="SAM" id="MobiDB-lite"/>
    </source>
</evidence>
<dbReference type="InterPro" id="IPR001633">
    <property type="entry name" value="EAL_dom"/>
</dbReference>
<evidence type="ECO:0000259" key="4">
    <source>
        <dbReference type="PROSITE" id="PS50887"/>
    </source>
</evidence>
<organism evidence="5 6">
    <name type="scientific">Euzebya pacifica</name>
    <dbReference type="NCBI Taxonomy" id="1608957"/>
    <lineage>
        <taxon>Bacteria</taxon>
        <taxon>Bacillati</taxon>
        <taxon>Actinomycetota</taxon>
        <taxon>Nitriliruptoria</taxon>
        <taxon>Euzebyales</taxon>
    </lineage>
</organism>
<dbReference type="InterPro" id="IPR029787">
    <property type="entry name" value="Nucleotide_cyclase"/>
</dbReference>
<keyword evidence="2" id="KW-0472">Membrane</keyword>
<keyword evidence="2" id="KW-0812">Transmembrane</keyword>
<reference evidence="5 6" key="1">
    <citation type="submission" date="2018-09" db="EMBL/GenBank/DDBJ databases">
        <title>Complete genome sequence of Euzebya sp. DY32-46 isolated from seawater of Pacific Ocean.</title>
        <authorList>
            <person name="Xu L."/>
            <person name="Wu Y.-H."/>
            <person name="Xu X.-W."/>
        </authorList>
    </citation>
    <scope>NUCLEOTIDE SEQUENCE [LARGE SCALE GENOMIC DNA]</scope>
    <source>
        <strain evidence="5 6">DY32-46</strain>
    </source>
</reference>
<dbReference type="Proteomes" id="UP000264006">
    <property type="component" value="Chromosome"/>
</dbReference>
<proteinExistence type="predicted"/>
<keyword evidence="6" id="KW-1185">Reference proteome</keyword>
<dbReference type="Pfam" id="PF00990">
    <property type="entry name" value="GGDEF"/>
    <property type="match status" value="1"/>
</dbReference>
<gene>
    <name evidence="5" type="ORF">DVS28_a2532</name>
</gene>
<feature type="transmembrane region" description="Helical" evidence="2">
    <location>
        <begin position="33"/>
        <end position="53"/>
    </location>
</feature>
<feature type="transmembrane region" description="Helical" evidence="2">
    <location>
        <begin position="73"/>
        <end position="94"/>
    </location>
</feature>
<dbReference type="InterPro" id="IPR000160">
    <property type="entry name" value="GGDEF_dom"/>
</dbReference>
<feature type="transmembrane region" description="Helical" evidence="2">
    <location>
        <begin position="140"/>
        <end position="164"/>
    </location>
</feature>
<evidence type="ECO:0000259" key="3">
    <source>
        <dbReference type="PROSITE" id="PS50883"/>
    </source>
</evidence>
<evidence type="ECO:0000313" key="6">
    <source>
        <dbReference type="Proteomes" id="UP000264006"/>
    </source>
</evidence>
<dbReference type="GO" id="GO:0071111">
    <property type="term" value="F:cyclic-guanylate-specific phosphodiesterase activity"/>
    <property type="evidence" value="ECO:0007669"/>
    <property type="project" value="InterPro"/>
</dbReference>
<dbReference type="SUPFAM" id="SSF55073">
    <property type="entry name" value="Nucleotide cyclase"/>
    <property type="match status" value="1"/>
</dbReference>
<sequence>MVTAGVVLAIAFVAVEMWPLTLEIRGDTLNLTLSGVVVIVGLFFTGPLVTLVARMLGAGLSLAFRWHNAPLKLAVNLTAMAVEVWATAAVLALVLPEGRVTDVVQWLGVLLAGVAGELGMGFVVLAAMRMMVGTVQVDTLRALGTGLVASTLMVWVFTVLTLALVEVDPWLLGIVVAAMGLLVHSNRQRNDLNLRYQSLRGLYRFMTRVDEAEDTTAMASRILDEAAEVVGSTRAALYVVDDSRTTRLSNARGSLGVTWVPREQVEALAADVGTTARLVDRSWVQEDYLDLLDHDEQTIVASLGNPDVTGLLVLSGRPRHLPEFDVQDVELAAAVAHHAGASLAEARLLDRLREERYRVEQMGLTDTLTGLRNRDGLMRDVPRMDAGAVIVLGLRDLVEINGALGHEVGERMVLAAAQRLRRMADQHAMIAAAFGGGRFALVAPDVTSVLAGSDLCRQLLQEVSGPMEDGPLALDISPVLGIALAPSHGRDPAELVRAADKALGQALDSGMGVAWFDADYDRESTERLHLAGELRRALDQGHLTVAYQPKVELASGRVVGVEALARWPHAERGMIPPTEFIDVAERTGLIRPLTLAITQQALAQADAWRRQGLDLSMSINLSIAVMQDASMARQIVALVRSHETPPERIIVEITESQVMEDVERGSGMLAIFGAAGVSLSVDDFGTGYSSLSQVKNLPVQELKVDRSFVMDMASNRTDQVIVTSVLRLAEELGLRVVAEGIEDETVRRMLEDLGCEQAQGYLFAKPLPASQIPAAVKDIEARPRPDAAAPLPLRRRFDGLG</sequence>
<dbReference type="InterPro" id="IPR043128">
    <property type="entry name" value="Rev_trsase/Diguanyl_cyclase"/>
</dbReference>
<dbReference type="PROSITE" id="PS50883">
    <property type="entry name" value="EAL"/>
    <property type="match status" value="1"/>
</dbReference>
<dbReference type="Gene3D" id="3.30.450.40">
    <property type="match status" value="1"/>
</dbReference>
<feature type="region of interest" description="Disordered" evidence="1">
    <location>
        <begin position="780"/>
        <end position="801"/>
    </location>
</feature>
<dbReference type="Gene3D" id="3.30.70.270">
    <property type="match status" value="1"/>
</dbReference>
<dbReference type="PANTHER" id="PTHR33121">
    <property type="entry name" value="CYCLIC DI-GMP PHOSPHODIESTERASE PDEF"/>
    <property type="match status" value="1"/>
</dbReference>
<dbReference type="CDD" id="cd01948">
    <property type="entry name" value="EAL"/>
    <property type="match status" value="1"/>
</dbReference>